<dbReference type="InterPro" id="IPR032675">
    <property type="entry name" value="LRR_dom_sf"/>
</dbReference>
<dbReference type="SUPFAM" id="SSF52047">
    <property type="entry name" value="RNI-like"/>
    <property type="match status" value="1"/>
</dbReference>
<dbReference type="Proteomes" id="UP001633002">
    <property type="component" value="Unassembled WGS sequence"/>
</dbReference>
<dbReference type="PANTHER" id="PTHR47186">
    <property type="entry name" value="LEUCINE-RICH REPEAT-CONTAINING PROTEIN 57"/>
    <property type="match status" value="1"/>
</dbReference>
<evidence type="ECO:0000313" key="1">
    <source>
        <dbReference type="EMBL" id="KAL3691524.1"/>
    </source>
</evidence>
<dbReference type="AlphaFoldDB" id="A0ABD3HMJ0"/>
<protein>
    <recommendedName>
        <fullName evidence="3">NBS-LRR type disease resistance protein</fullName>
    </recommendedName>
</protein>
<dbReference type="EMBL" id="JBJQOH010000003">
    <property type="protein sequence ID" value="KAL3691524.1"/>
    <property type="molecule type" value="Genomic_DNA"/>
</dbReference>
<evidence type="ECO:0008006" key="3">
    <source>
        <dbReference type="Google" id="ProtNLM"/>
    </source>
</evidence>
<dbReference type="PANTHER" id="PTHR47186:SF3">
    <property type="entry name" value="OS09G0267800 PROTEIN"/>
    <property type="match status" value="1"/>
</dbReference>
<proteinExistence type="predicted"/>
<sequence>MKTANALDGMGGNQVWRKLKSLRLLRLSHVNMPEGCDGFLPPSLALLHMIRCSGPQTEIVGTLHPVACQTGRFGNEEVECLWRLSVLLLDHCNLVRLPPNFHRLKSLQVLRIEDESMTLRTAGELEELSESFHNLCQLEWLSLSRLPALKTLPKSFGLLPLRDLTIRKCDTLEELPQSFLDFQSLVRCYITECERLVTLGQDLQDHNISTQSNGIQTLEKFHLACPAFRSLPDSLFKFIEQRSLAREDQRISMNLIRPGNLNIDENRVLVIGHLGDLVHLPECISELKLLRQLQVYYCVNLRTLPLTTKVPKGLGLPAFEDSNTLLSVLQQVDPKELQDLEVDMSGVTITPAMLVCFGEFTSLQDLRNRLLLPDLRVLVESLVDRTTVEMLIHQSGTTGASGAVKDDR</sequence>
<organism evidence="1 2">
    <name type="scientific">Riccia sorocarpa</name>
    <dbReference type="NCBI Taxonomy" id="122646"/>
    <lineage>
        <taxon>Eukaryota</taxon>
        <taxon>Viridiplantae</taxon>
        <taxon>Streptophyta</taxon>
        <taxon>Embryophyta</taxon>
        <taxon>Marchantiophyta</taxon>
        <taxon>Marchantiopsida</taxon>
        <taxon>Marchantiidae</taxon>
        <taxon>Marchantiales</taxon>
        <taxon>Ricciaceae</taxon>
        <taxon>Riccia</taxon>
    </lineage>
</organism>
<reference evidence="1 2" key="1">
    <citation type="submission" date="2024-09" db="EMBL/GenBank/DDBJ databases">
        <title>Chromosome-scale assembly of Riccia sorocarpa.</title>
        <authorList>
            <person name="Paukszto L."/>
        </authorList>
    </citation>
    <scope>NUCLEOTIDE SEQUENCE [LARGE SCALE GENOMIC DNA]</scope>
    <source>
        <strain evidence="1">LP-2024</strain>
        <tissue evidence="1">Aerial parts of the thallus</tissue>
    </source>
</reference>
<comment type="caution">
    <text evidence="1">The sequence shown here is derived from an EMBL/GenBank/DDBJ whole genome shotgun (WGS) entry which is preliminary data.</text>
</comment>
<accession>A0ABD3HMJ0</accession>
<gene>
    <name evidence="1" type="ORF">R1sor_005175</name>
</gene>
<name>A0ABD3HMJ0_9MARC</name>
<evidence type="ECO:0000313" key="2">
    <source>
        <dbReference type="Proteomes" id="UP001633002"/>
    </source>
</evidence>
<keyword evidence="2" id="KW-1185">Reference proteome</keyword>
<dbReference type="Gene3D" id="3.80.10.10">
    <property type="entry name" value="Ribonuclease Inhibitor"/>
    <property type="match status" value="1"/>
</dbReference>